<organism evidence="3 4">
    <name type="scientific">Brassica cretica</name>
    <name type="common">Mustard</name>
    <dbReference type="NCBI Taxonomy" id="69181"/>
    <lineage>
        <taxon>Eukaryota</taxon>
        <taxon>Viridiplantae</taxon>
        <taxon>Streptophyta</taxon>
        <taxon>Embryophyta</taxon>
        <taxon>Tracheophyta</taxon>
        <taxon>Spermatophyta</taxon>
        <taxon>Magnoliopsida</taxon>
        <taxon>eudicotyledons</taxon>
        <taxon>Gunneridae</taxon>
        <taxon>Pentapetalae</taxon>
        <taxon>rosids</taxon>
        <taxon>malvids</taxon>
        <taxon>Brassicales</taxon>
        <taxon>Brassicaceae</taxon>
        <taxon>Brassiceae</taxon>
        <taxon>Brassica</taxon>
    </lineage>
</organism>
<evidence type="ECO:0000259" key="2">
    <source>
        <dbReference type="Pfam" id="PF03078"/>
    </source>
</evidence>
<feature type="region of interest" description="Disordered" evidence="1">
    <location>
        <begin position="397"/>
        <end position="454"/>
    </location>
</feature>
<reference evidence="3 4" key="1">
    <citation type="journal article" date="2020" name="BMC Genomics">
        <title>Intraspecific diversification of the crop wild relative Brassica cretica Lam. using demographic model selection.</title>
        <authorList>
            <person name="Kioukis A."/>
            <person name="Michalopoulou V.A."/>
            <person name="Briers L."/>
            <person name="Pirintsos S."/>
            <person name="Studholme D.J."/>
            <person name="Pavlidis P."/>
            <person name="Sarris P.F."/>
        </authorList>
    </citation>
    <scope>NUCLEOTIDE SEQUENCE [LARGE SCALE GENOMIC DNA]</scope>
    <source>
        <strain evidence="4">cv. PFS-1207/04</strain>
    </source>
</reference>
<evidence type="ECO:0000256" key="1">
    <source>
        <dbReference type="SAM" id="MobiDB-lite"/>
    </source>
</evidence>
<evidence type="ECO:0000313" key="3">
    <source>
        <dbReference type="EMBL" id="KAF3606958.1"/>
    </source>
</evidence>
<feature type="domain" description="Arabidopsis retrotransposon Orf1 C-terminal" evidence="2">
    <location>
        <begin position="116"/>
        <end position="339"/>
    </location>
</feature>
<dbReference type="Pfam" id="PF03078">
    <property type="entry name" value="ATHILA"/>
    <property type="match status" value="1"/>
</dbReference>
<proteinExistence type="predicted"/>
<comment type="caution">
    <text evidence="3">The sequence shown here is derived from an EMBL/GenBank/DDBJ whole genome shotgun (WGS) entry which is preliminary data.</text>
</comment>
<keyword evidence="4" id="KW-1185">Reference proteome</keyword>
<dbReference type="InterPro" id="IPR004312">
    <property type="entry name" value="ATHILA_Orf1_C"/>
</dbReference>
<name>A0ABQ7ETG9_BRACR</name>
<protein>
    <recommendedName>
        <fullName evidence="2">Arabidopsis retrotransposon Orf1 C-terminal domain-containing protein</fullName>
    </recommendedName>
</protein>
<feature type="compositionally biased region" description="Basic residues" evidence="1">
    <location>
        <begin position="1"/>
        <end position="10"/>
    </location>
</feature>
<gene>
    <name evidence="3" type="ORF">DY000_02047486</name>
</gene>
<dbReference type="EMBL" id="QGKV02000297">
    <property type="protein sequence ID" value="KAF3606958.1"/>
    <property type="molecule type" value="Genomic_DNA"/>
</dbReference>
<evidence type="ECO:0000313" key="4">
    <source>
        <dbReference type="Proteomes" id="UP000266723"/>
    </source>
</evidence>
<sequence>MAPRRTKIASRVKPPYARGEPEDDTISPTHPWPREEGTEISLTDPNIPAKSEERWDKEASRCYNSLLNINILPTRFVDAGALNDLGLHEDLHAVLQMLGIADLYHITHPLYPDLHSISLEKLTEIYEISEEYTATSFPKKFPPEQAFWKFIASRDFKSRSASQSRIRNPVLRIAAKVLSNLLFSKDQTSKVQRGELQMLFAGVEDEIRSANIGIPTAKMTTSPGCVLVQMFVDKKARVTKGSLKKDRSGSLLTPLFLHLKLDLSLYQCNETSAFIDIPYLINFQILCDETTYSFRGKDGNDLYCKLPQPDITLLGDVMNICFVPEPQYLCADPKSSYQDDTMDEPEFVGTVGSDTAYDLGPLDDDADDADYRRWMVDCQRKNNSLMKRILKAITGGCLGTPSTAEPRREQPTPSSHRPGKEPAGTARGEEEIPWATPCKRNRRSAGLSKSDDTD</sequence>
<accession>A0ABQ7ETG9</accession>
<feature type="region of interest" description="Disordered" evidence="1">
    <location>
        <begin position="1"/>
        <end position="46"/>
    </location>
</feature>
<dbReference type="Proteomes" id="UP000266723">
    <property type="component" value="Unassembled WGS sequence"/>
</dbReference>